<evidence type="ECO:0000313" key="4">
    <source>
        <dbReference type="Proteomes" id="UP000008457"/>
    </source>
</evidence>
<keyword evidence="1" id="KW-0472">Membrane</keyword>
<reference evidence="3 4" key="2">
    <citation type="journal article" date="2011" name="Stand. Genomic Sci.">
        <title>Complete genome sequence of Mahella australiensis type strain (50-1 BON).</title>
        <authorList>
            <person name="Sikorski J."/>
            <person name="Teshima H."/>
            <person name="Nolan M."/>
            <person name="Lucas S."/>
            <person name="Hammon N."/>
            <person name="Deshpande S."/>
            <person name="Cheng J.F."/>
            <person name="Pitluck S."/>
            <person name="Liolios K."/>
            <person name="Pagani I."/>
            <person name="Ivanova N."/>
            <person name="Huntemann M."/>
            <person name="Mavromatis K."/>
            <person name="Ovchinikova G."/>
            <person name="Pati A."/>
            <person name="Tapia R."/>
            <person name="Han C."/>
            <person name="Goodwin L."/>
            <person name="Chen A."/>
            <person name="Palaniappan K."/>
            <person name="Land M."/>
            <person name="Hauser L."/>
            <person name="Ngatchou-Djao O.D."/>
            <person name="Rohde M."/>
            <person name="Pukall R."/>
            <person name="Spring S."/>
            <person name="Abt B."/>
            <person name="Goker M."/>
            <person name="Detter J.C."/>
            <person name="Woyke T."/>
            <person name="Bristow J."/>
            <person name="Markowitz V."/>
            <person name="Hugenholtz P."/>
            <person name="Eisen J.A."/>
            <person name="Kyrpides N.C."/>
            <person name="Klenk H.P."/>
            <person name="Lapidus A."/>
        </authorList>
    </citation>
    <scope>NUCLEOTIDE SEQUENCE [LARGE SCALE GENOMIC DNA]</scope>
    <source>
        <strain evidence="4">DSM 15567 / CIP 107919 / 50-1 BON</strain>
    </source>
</reference>
<feature type="signal peptide" evidence="2">
    <location>
        <begin position="1"/>
        <end position="30"/>
    </location>
</feature>
<dbReference type="SUPFAM" id="SSF53649">
    <property type="entry name" value="Alkaline phosphatase-like"/>
    <property type="match status" value="1"/>
</dbReference>
<keyword evidence="2" id="KW-0732">Signal</keyword>
<protein>
    <recommendedName>
        <fullName evidence="5">Phosphoglyceromutase</fullName>
    </recommendedName>
</protein>
<feature type="transmembrane region" description="Helical" evidence="1">
    <location>
        <begin position="587"/>
        <end position="604"/>
    </location>
</feature>
<dbReference type="InterPro" id="IPR017850">
    <property type="entry name" value="Alkaline_phosphatase_core_sf"/>
</dbReference>
<evidence type="ECO:0000313" key="3">
    <source>
        <dbReference type="EMBL" id="AEE96554.1"/>
    </source>
</evidence>
<organism evidence="3 4">
    <name type="scientific">Mahella australiensis (strain DSM 15567 / CIP 107919 / 50-1 BON)</name>
    <dbReference type="NCBI Taxonomy" id="697281"/>
    <lineage>
        <taxon>Bacteria</taxon>
        <taxon>Bacillati</taxon>
        <taxon>Bacillota</taxon>
        <taxon>Clostridia</taxon>
        <taxon>Thermoanaerobacterales</taxon>
        <taxon>Thermoanaerobacterales Family IV. Incertae Sedis</taxon>
        <taxon>Mahella</taxon>
    </lineage>
</organism>
<dbReference type="STRING" id="697281.Mahau_1360"/>
<evidence type="ECO:0000256" key="2">
    <source>
        <dbReference type="SAM" id="SignalP"/>
    </source>
</evidence>
<dbReference type="EMBL" id="CP002360">
    <property type="protein sequence ID" value="AEE96554.1"/>
    <property type="molecule type" value="Genomic_DNA"/>
</dbReference>
<feature type="transmembrane region" description="Helical" evidence="1">
    <location>
        <begin position="512"/>
        <end position="528"/>
    </location>
</feature>
<sequence>MTGNMRKSICFLLICTAAICCFLPNSAAQAAGGQGKAYVVVLDRIAMEDMIAIQPPNIMHLVDQGAIALMNTKVAGSRNPKSAYITIGAGVRATYAGGSHLAFNAGELYNDEIASTRYKQSTGINAEWDQVVNLSIPQLIRNNADQDHDIYIGELGRILRLYGIKTAVVGNEDTDDVCSRNVVSLIMDDEGKVPLGDVSKNVLIRDVERPYSLRTDYQKLWNETQWFSKQSDVLVVQTGDTYRADEFGQSTTDAMLAKYRRQAMMEADAFIGRLWGSIDPDKDMIMLITPYPSAKALARSNSLTPFIAAGKGIEHGWATSSTTKRTGVITNLDIAPTILGFFDIPVPSSILGHGVDSAPTDKTPEQLLAFNDKLVTIYSQRPTLIQMFIGFQLIVLLTAFALLQFKKEWSPYALPFLYSITFMPIAFLLMSLWQRNDIFWTAIGLAAVTAGITYISMKLLPGWIDRISFSSLLTAAIIIWDMLFNGASLIQGSALGYDVIAGSRYYGIGNEFMGVLIASVIVGTTALVQKCPLRIWNYVLPILYAGVFYTLISPNIGTNVGGAIAAFLGFGMVMALMWGVRINLNSAAAMAGSLVVILIAVFYMDSLRSADMQSHIGQTAGILREQGIMSLLGIAARKISRNIYLIRYTIWSPTFIASFAMLLFLIYRPVGVLKDVLDEYPVLANGFKSAIVASMAAFLVNDSGVVAAAMAMIYVAPFLISLIIRRYGGDRAYEH</sequence>
<dbReference type="AlphaFoldDB" id="F3ZX97"/>
<feature type="transmembrane region" description="Helical" evidence="1">
    <location>
        <begin position="469"/>
        <end position="492"/>
    </location>
</feature>
<feature type="transmembrane region" description="Helical" evidence="1">
    <location>
        <begin position="558"/>
        <end position="580"/>
    </location>
</feature>
<feature type="transmembrane region" description="Helical" evidence="1">
    <location>
        <begin position="384"/>
        <end position="405"/>
    </location>
</feature>
<proteinExistence type="predicted"/>
<name>F3ZX97_MAHA5</name>
<feature type="transmembrane region" description="Helical" evidence="1">
    <location>
        <begin position="648"/>
        <end position="667"/>
    </location>
</feature>
<keyword evidence="1" id="KW-0812">Transmembrane</keyword>
<keyword evidence="1" id="KW-1133">Transmembrane helix</keyword>
<evidence type="ECO:0000256" key="1">
    <source>
        <dbReference type="SAM" id="Phobius"/>
    </source>
</evidence>
<evidence type="ECO:0008006" key="5">
    <source>
        <dbReference type="Google" id="ProtNLM"/>
    </source>
</evidence>
<accession>F3ZX97</accession>
<feature type="transmembrane region" description="Helical" evidence="1">
    <location>
        <begin position="616"/>
        <end position="636"/>
    </location>
</feature>
<keyword evidence="4" id="KW-1185">Reference proteome</keyword>
<dbReference type="Proteomes" id="UP000008457">
    <property type="component" value="Chromosome"/>
</dbReference>
<feature type="chain" id="PRO_5003305628" description="Phosphoglyceromutase" evidence="2">
    <location>
        <begin position="31"/>
        <end position="735"/>
    </location>
</feature>
<feature type="transmembrane region" description="Helical" evidence="1">
    <location>
        <begin position="535"/>
        <end position="552"/>
    </location>
</feature>
<feature type="transmembrane region" description="Helical" evidence="1">
    <location>
        <begin position="412"/>
        <end position="432"/>
    </location>
</feature>
<feature type="transmembrane region" description="Helical" evidence="1">
    <location>
        <begin position="438"/>
        <end position="457"/>
    </location>
</feature>
<dbReference type="HOGENOM" id="CLU_013382_1_0_9"/>
<dbReference type="Gene3D" id="3.40.720.10">
    <property type="entry name" value="Alkaline Phosphatase, subunit A"/>
    <property type="match status" value="1"/>
</dbReference>
<gene>
    <name evidence="3" type="ordered locus">Mahau_1360</name>
</gene>
<feature type="transmembrane region" description="Helical" evidence="1">
    <location>
        <begin position="704"/>
        <end position="724"/>
    </location>
</feature>
<dbReference type="KEGG" id="mas:Mahau_1360"/>
<reference evidence="4" key="1">
    <citation type="submission" date="2010-11" db="EMBL/GenBank/DDBJ databases">
        <title>The complete genome of Mahella australiensis DSM 15567.</title>
        <authorList>
            <consortium name="US DOE Joint Genome Institute (JGI-PGF)"/>
            <person name="Lucas S."/>
            <person name="Copeland A."/>
            <person name="Lapidus A."/>
            <person name="Bruce D."/>
            <person name="Goodwin L."/>
            <person name="Pitluck S."/>
            <person name="Kyrpides N."/>
            <person name="Mavromatis K."/>
            <person name="Pagani I."/>
            <person name="Ivanova N."/>
            <person name="Teshima H."/>
            <person name="Brettin T."/>
            <person name="Detter J.C."/>
            <person name="Han C."/>
            <person name="Tapia R."/>
            <person name="Land M."/>
            <person name="Hauser L."/>
            <person name="Markowitz V."/>
            <person name="Cheng J.-F."/>
            <person name="Hugenholtz P."/>
            <person name="Woyke T."/>
            <person name="Wu D."/>
            <person name="Spring S."/>
            <person name="Pukall R."/>
            <person name="Steenblock K."/>
            <person name="Schneider S."/>
            <person name="Klenk H.-P."/>
            <person name="Eisen J.A."/>
        </authorList>
    </citation>
    <scope>NUCLEOTIDE SEQUENCE [LARGE SCALE GENOMIC DNA]</scope>
    <source>
        <strain evidence="4">DSM 15567 / CIP 107919 / 50-1 BON</strain>
    </source>
</reference>
<dbReference type="eggNOG" id="COG3119">
    <property type="taxonomic scope" value="Bacteria"/>
</dbReference>